<comment type="caution">
    <text evidence="8">The sequence shown here is derived from an EMBL/GenBank/DDBJ whole genome shotgun (WGS) entry which is preliminary data.</text>
</comment>
<evidence type="ECO:0000256" key="4">
    <source>
        <dbReference type="ARBA" id="ARBA00022989"/>
    </source>
</evidence>
<feature type="transmembrane region" description="Helical" evidence="6">
    <location>
        <begin position="90"/>
        <end position="109"/>
    </location>
</feature>
<dbReference type="PANTHER" id="PTHR43791:SF36">
    <property type="entry name" value="TRANSPORTER, PUTATIVE (AFU_ORTHOLOGUE AFUA_6G08340)-RELATED"/>
    <property type="match status" value="1"/>
</dbReference>
<evidence type="ECO:0000256" key="6">
    <source>
        <dbReference type="SAM" id="Phobius"/>
    </source>
</evidence>
<name>A0A7K1FPF8_9ACTN</name>
<dbReference type="Pfam" id="PF07690">
    <property type="entry name" value="MFS_1"/>
    <property type="match status" value="1"/>
</dbReference>
<dbReference type="GO" id="GO:0022857">
    <property type="term" value="F:transmembrane transporter activity"/>
    <property type="evidence" value="ECO:0007669"/>
    <property type="project" value="InterPro"/>
</dbReference>
<dbReference type="FunFam" id="1.20.1250.20:FF:000018">
    <property type="entry name" value="MFS transporter permease"/>
    <property type="match status" value="1"/>
</dbReference>
<feature type="transmembrane region" description="Helical" evidence="6">
    <location>
        <begin position="59"/>
        <end position="78"/>
    </location>
</feature>
<evidence type="ECO:0000259" key="7">
    <source>
        <dbReference type="PROSITE" id="PS50850"/>
    </source>
</evidence>
<feature type="transmembrane region" description="Helical" evidence="6">
    <location>
        <begin position="343"/>
        <end position="363"/>
    </location>
</feature>
<dbReference type="AlphaFoldDB" id="A0A7K1FPF8"/>
<feature type="transmembrane region" description="Helical" evidence="6">
    <location>
        <begin position="319"/>
        <end position="337"/>
    </location>
</feature>
<protein>
    <submittedName>
        <fullName evidence="8">MFS transporter</fullName>
    </submittedName>
</protein>
<dbReference type="Gene3D" id="1.20.1250.20">
    <property type="entry name" value="MFS general substrate transporter like domains"/>
    <property type="match status" value="2"/>
</dbReference>
<evidence type="ECO:0000256" key="3">
    <source>
        <dbReference type="ARBA" id="ARBA00022692"/>
    </source>
</evidence>
<dbReference type="RefSeq" id="WP_154768741.1">
    <property type="nucleotide sequence ID" value="NZ_WLYK01000005.1"/>
</dbReference>
<feature type="transmembrane region" description="Helical" evidence="6">
    <location>
        <begin position="289"/>
        <end position="307"/>
    </location>
</feature>
<reference evidence="8 9" key="1">
    <citation type="submission" date="2019-11" db="EMBL/GenBank/DDBJ databases">
        <authorList>
            <person name="Jiang L.-Q."/>
        </authorList>
    </citation>
    <scope>NUCLEOTIDE SEQUENCE [LARGE SCALE GENOMIC DNA]</scope>
    <source>
        <strain evidence="8 9">YIM 132087</strain>
    </source>
</reference>
<keyword evidence="4 6" id="KW-1133">Transmembrane helix</keyword>
<feature type="domain" description="Major facilitator superfamily (MFS) profile" evidence="7">
    <location>
        <begin position="25"/>
        <end position="438"/>
    </location>
</feature>
<accession>A0A7K1FPF8</accession>
<organism evidence="8 9">
    <name type="scientific">Nakamurella alba</name>
    <dbReference type="NCBI Taxonomy" id="2665158"/>
    <lineage>
        <taxon>Bacteria</taxon>
        <taxon>Bacillati</taxon>
        <taxon>Actinomycetota</taxon>
        <taxon>Actinomycetes</taxon>
        <taxon>Nakamurellales</taxon>
        <taxon>Nakamurellaceae</taxon>
        <taxon>Nakamurella</taxon>
    </lineage>
</organism>
<feature type="transmembrane region" description="Helical" evidence="6">
    <location>
        <begin position="184"/>
        <end position="204"/>
    </location>
</feature>
<proteinExistence type="predicted"/>
<comment type="subcellular location">
    <subcellularLocation>
        <location evidence="1">Cell membrane</location>
        <topology evidence="1">Multi-pass membrane protein</topology>
    </subcellularLocation>
</comment>
<evidence type="ECO:0000256" key="5">
    <source>
        <dbReference type="ARBA" id="ARBA00023136"/>
    </source>
</evidence>
<dbReference type="EMBL" id="WLYK01000005">
    <property type="protein sequence ID" value="MTD14704.1"/>
    <property type="molecule type" value="Genomic_DNA"/>
</dbReference>
<evidence type="ECO:0000313" key="8">
    <source>
        <dbReference type="EMBL" id="MTD14704.1"/>
    </source>
</evidence>
<feature type="transmembrane region" description="Helical" evidence="6">
    <location>
        <begin position="21"/>
        <end position="39"/>
    </location>
</feature>
<dbReference type="CDD" id="cd17319">
    <property type="entry name" value="MFS_ExuT_GudP_like"/>
    <property type="match status" value="1"/>
</dbReference>
<feature type="transmembrane region" description="Helical" evidence="6">
    <location>
        <begin position="414"/>
        <end position="433"/>
    </location>
</feature>
<sequence>MSDNNVVAGSSELERSTMRKVIPRLGGLLFVVYIFNYLDRTNVGIAKLQLQPDLGLSEAAFGLGAGLFFVGYVLFEIPSNAILYKVGARVWIARIMFSWGIVSMAMSLVQNEWSFYLLRFLLGVAEAGLVPGVLLYLSSWIPAARRARVITVFYIAVPVSTVIGAPLSTWLMGFTPWGLTGWQFMFLVEGFPCLILAVLTLKYLTNKPEQAKWLSPEQRTWLTTELEKERAGVTAAHGHGAKSLLGSIKDKGVLAMASAFFCMIIPLYALAFFLPTIVKAMGTFTTGQIGLMTAIPYVFAALFMWLISRNSDRLQERTFHYVVPAALGVVGLVVAGLSLNSPVIAMIGFTLGAIGCISTLPTFWTQAPFLVGAGVAAAGGIAFITAFGNIAGFVSPYMVALIKGDGAGTAGSTNAILVCSAFLVLAALSFFAVGRIIKNRAATTAALSTSKVSAS</sequence>
<dbReference type="Proteomes" id="UP000460221">
    <property type="component" value="Unassembled WGS sequence"/>
</dbReference>
<dbReference type="PANTHER" id="PTHR43791">
    <property type="entry name" value="PERMEASE-RELATED"/>
    <property type="match status" value="1"/>
</dbReference>
<dbReference type="InterPro" id="IPR011701">
    <property type="entry name" value="MFS"/>
</dbReference>
<feature type="transmembrane region" description="Helical" evidence="6">
    <location>
        <begin position="370"/>
        <end position="394"/>
    </location>
</feature>
<gene>
    <name evidence="8" type="ORF">GIS00_12210</name>
</gene>
<dbReference type="GO" id="GO:0005886">
    <property type="term" value="C:plasma membrane"/>
    <property type="evidence" value="ECO:0007669"/>
    <property type="project" value="UniProtKB-SubCell"/>
</dbReference>
<feature type="transmembrane region" description="Helical" evidence="6">
    <location>
        <begin position="149"/>
        <end position="172"/>
    </location>
</feature>
<keyword evidence="9" id="KW-1185">Reference proteome</keyword>
<keyword evidence="5 6" id="KW-0472">Membrane</keyword>
<evidence type="ECO:0000256" key="1">
    <source>
        <dbReference type="ARBA" id="ARBA00004651"/>
    </source>
</evidence>
<evidence type="ECO:0000313" key="9">
    <source>
        <dbReference type="Proteomes" id="UP000460221"/>
    </source>
</evidence>
<evidence type="ECO:0000256" key="2">
    <source>
        <dbReference type="ARBA" id="ARBA00022448"/>
    </source>
</evidence>
<feature type="transmembrane region" description="Helical" evidence="6">
    <location>
        <begin position="252"/>
        <end position="277"/>
    </location>
</feature>
<dbReference type="SUPFAM" id="SSF103473">
    <property type="entry name" value="MFS general substrate transporter"/>
    <property type="match status" value="1"/>
</dbReference>
<dbReference type="PROSITE" id="PS50850">
    <property type="entry name" value="MFS"/>
    <property type="match status" value="1"/>
</dbReference>
<keyword evidence="2" id="KW-0813">Transport</keyword>
<feature type="transmembrane region" description="Helical" evidence="6">
    <location>
        <begin position="115"/>
        <end position="137"/>
    </location>
</feature>
<dbReference type="InterPro" id="IPR036259">
    <property type="entry name" value="MFS_trans_sf"/>
</dbReference>
<dbReference type="InterPro" id="IPR020846">
    <property type="entry name" value="MFS_dom"/>
</dbReference>
<keyword evidence="3 6" id="KW-0812">Transmembrane</keyword>